<dbReference type="EC" id="6.1.1.10" evidence="1"/>
<comment type="caution">
    <text evidence="9">The sequence shown here is derived from an EMBL/GenBank/DDBJ whole genome shotgun (WGS) entry which is preliminary data.</text>
</comment>
<organism evidence="9">
    <name type="scientific">bioreactor metagenome</name>
    <dbReference type="NCBI Taxonomy" id="1076179"/>
    <lineage>
        <taxon>unclassified sequences</taxon>
        <taxon>metagenomes</taxon>
        <taxon>ecological metagenomes</taxon>
    </lineage>
</organism>
<evidence type="ECO:0000259" key="7">
    <source>
        <dbReference type="Pfam" id="PF09334"/>
    </source>
</evidence>
<evidence type="ECO:0000313" key="9">
    <source>
        <dbReference type="EMBL" id="MPM12450.1"/>
    </source>
</evidence>
<evidence type="ECO:0000256" key="6">
    <source>
        <dbReference type="ARBA" id="ARBA00023146"/>
    </source>
</evidence>
<dbReference type="InterPro" id="IPR033911">
    <property type="entry name" value="MetRS_core"/>
</dbReference>
<evidence type="ECO:0000256" key="1">
    <source>
        <dbReference type="ARBA" id="ARBA00012838"/>
    </source>
</evidence>
<dbReference type="GO" id="GO:0005829">
    <property type="term" value="C:cytosol"/>
    <property type="evidence" value="ECO:0007669"/>
    <property type="project" value="TreeGrafter"/>
</dbReference>
<dbReference type="Pfam" id="PF19303">
    <property type="entry name" value="Anticodon_3"/>
    <property type="match status" value="1"/>
</dbReference>
<gene>
    <name evidence="9" type="primary">metG_22</name>
    <name evidence="9" type="ORF">SDC9_58803</name>
</gene>
<evidence type="ECO:0000259" key="8">
    <source>
        <dbReference type="Pfam" id="PF19303"/>
    </source>
</evidence>
<dbReference type="GO" id="GO:0004825">
    <property type="term" value="F:methionine-tRNA ligase activity"/>
    <property type="evidence" value="ECO:0007669"/>
    <property type="project" value="UniProtKB-EC"/>
</dbReference>
<reference evidence="9" key="1">
    <citation type="submission" date="2019-08" db="EMBL/GenBank/DDBJ databases">
        <authorList>
            <person name="Kucharzyk K."/>
            <person name="Murdoch R.W."/>
            <person name="Higgins S."/>
            <person name="Loffler F."/>
        </authorList>
    </citation>
    <scope>NUCLEOTIDE SEQUENCE</scope>
</reference>
<dbReference type="AlphaFoldDB" id="A0A644X8F1"/>
<keyword evidence="2 9" id="KW-0436">Ligase</keyword>
<dbReference type="InterPro" id="IPR014729">
    <property type="entry name" value="Rossmann-like_a/b/a_fold"/>
</dbReference>
<evidence type="ECO:0000256" key="5">
    <source>
        <dbReference type="ARBA" id="ARBA00022917"/>
    </source>
</evidence>
<dbReference type="Pfam" id="PF09334">
    <property type="entry name" value="tRNA-synt_1g"/>
    <property type="match status" value="1"/>
</dbReference>
<protein>
    <recommendedName>
        <fullName evidence="1">methionine--tRNA ligase</fullName>
        <ecNumber evidence="1">6.1.1.10</ecNumber>
    </recommendedName>
</protein>
<dbReference type="SUPFAM" id="SSF47323">
    <property type="entry name" value="Anticodon-binding domain of a subclass of class I aminoacyl-tRNA synthetases"/>
    <property type="match status" value="1"/>
</dbReference>
<dbReference type="GO" id="GO:0006431">
    <property type="term" value="P:methionyl-tRNA aminoacylation"/>
    <property type="evidence" value="ECO:0007669"/>
    <property type="project" value="InterPro"/>
</dbReference>
<keyword evidence="4" id="KW-0067">ATP-binding</keyword>
<dbReference type="CDD" id="cd07957">
    <property type="entry name" value="Anticodon_Ia_Met"/>
    <property type="match status" value="1"/>
</dbReference>
<evidence type="ECO:0000256" key="3">
    <source>
        <dbReference type="ARBA" id="ARBA00022741"/>
    </source>
</evidence>
<dbReference type="Gene3D" id="3.40.50.620">
    <property type="entry name" value="HUPs"/>
    <property type="match status" value="1"/>
</dbReference>
<name>A0A644X8F1_9ZZZZ</name>
<proteinExistence type="predicted"/>
<dbReference type="PRINTS" id="PR01041">
    <property type="entry name" value="TRNASYNTHMET"/>
</dbReference>
<dbReference type="EMBL" id="VSSQ01001973">
    <property type="protein sequence ID" value="MPM12450.1"/>
    <property type="molecule type" value="Genomic_DNA"/>
</dbReference>
<dbReference type="PANTHER" id="PTHR45765">
    <property type="entry name" value="METHIONINE--TRNA LIGASE"/>
    <property type="match status" value="1"/>
</dbReference>
<dbReference type="InterPro" id="IPR015413">
    <property type="entry name" value="Methionyl/Leucyl_tRNA_Synth"/>
</dbReference>
<dbReference type="PANTHER" id="PTHR45765:SF1">
    <property type="entry name" value="METHIONINE--TRNA LIGASE, CYTOPLASMIC"/>
    <property type="match status" value="1"/>
</dbReference>
<dbReference type="InterPro" id="IPR023458">
    <property type="entry name" value="Met-tRNA_ligase_1"/>
</dbReference>
<keyword evidence="5" id="KW-0648">Protein biosynthesis</keyword>
<keyword evidence="3" id="KW-0547">Nucleotide-binding</keyword>
<dbReference type="InterPro" id="IPR009080">
    <property type="entry name" value="tRNAsynth_Ia_anticodon-bd"/>
</dbReference>
<dbReference type="Gene3D" id="1.10.730.10">
    <property type="entry name" value="Isoleucyl-tRNA Synthetase, Domain 1"/>
    <property type="match status" value="1"/>
</dbReference>
<keyword evidence="6" id="KW-0030">Aminoacyl-tRNA synthetase</keyword>
<feature type="domain" description="Methionyl-tRNA synthetase anticodon-binding" evidence="8">
    <location>
        <begin position="230"/>
        <end position="333"/>
    </location>
</feature>
<dbReference type="SUPFAM" id="SSF52374">
    <property type="entry name" value="Nucleotidylyl transferase"/>
    <property type="match status" value="1"/>
</dbReference>
<feature type="domain" description="Methionyl/Leucyl tRNA synthetase" evidence="7">
    <location>
        <begin position="2"/>
        <end position="219"/>
    </location>
</feature>
<accession>A0A644X8F1</accession>
<evidence type="ECO:0000256" key="2">
    <source>
        <dbReference type="ARBA" id="ARBA00022598"/>
    </source>
</evidence>
<sequence>MTEYLKVRETYWRPNVLRQSLGQIETDGLHGRAITRDLDWGIPLPTEIRAEGKEWESKCLYVWFEAVIGYLSAAIEESQIDGKPDEWRSYWQNPDARIYNFIGKDNIPFHAVIWPAELLGVGTTFDELRGSKEPKTLTLPYDVPANEFMNLEGQKISGSRHWAVWARDFLTRYDADALRYYLTVNMPETRDSDWDWDDFYHHNNDELVATWGNLANRVLSFAYKHWEGHIPEPGELTALDKDLIDQVNAGFKSVGAEIEAVHLRAAVAEAMRLATEVNKYLDQTAPWQAVKTDKEAAGRAIYTAIQAIDMLKVMFAPFLPFTSEKLHEILGYPQPLFGSQFDQIVSDDLGEHKVLRYDASKASGKWEAGNLKAGAAFNQPAPLFKKLDVKIVEEERSKLGVKPE</sequence>
<evidence type="ECO:0000256" key="4">
    <source>
        <dbReference type="ARBA" id="ARBA00022840"/>
    </source>
</evidence>
<dbReference type="InterPro" id="IPR041872">
    <property type="entry name" value="Anticodon_Met"/>
</dbReference>
<dbReference type="GO" id="GO:0005524">
    <property type="term" value="F:ATP binding"/>
    <property type="evidence" value="ECO:0007669"/>
    <property type="project" value="UniProtKB-KW"/>
</dbReference>